<feature type="domain" description="AB hydrolase-1" evidence="4">
    <location>
        <begin position="90"/>
        <end position="258"/>
    </location>
</feature>
<dbReference type="InterPro" id="IPR051601">
    <property type="entry name" value="Serine_prot/Carboxylest_S33"/>
</dbReference>
<organism evidence="6 7">
    <name type="scientific">Dendryphion nanum</name>
    <dbReference type="NCBI Taxonomy" id="256645"/>
    <lineage>
        <taxon>Eukaryota</taxon>
        <taxon>Fungi</taxon>
        <taxon>Dikarya</taxon>
        <taxon>Ascomycota</taxon>
        <taxon>Pezizomycotina</taxon>
        <taxon>Dothideomycetes</taxon>
        <taxon>Pleosporomycetidae</taxon>
        <taxon>Pleosporales</taxon>
        <taxon>Torulaceae</taxon>
        <taxon>Dendryphion</taxon>
    </lineage>
</organism>
<dbReference type="PANTHER" id="PTHR43248:SF25">
    <property type="entry name" value="AB HYDROLASE-1 DOMAIN-CONTAINING PROTEIN-RELATED"/>
    <property type="match status" value="1"/>
</dbReference>
<dbReference type="PANTHER" id="PTHR43248">
    <property type="entry name" value="2-SUCCINYL-6-HYDROXY-2,4-CYCLOHEXADIENE-1-CARBOXYLATE SYNTHASE"/>
    <property type="match status" value="1"/>
</dbReference>
<evidence type="ECO:0000256" key="2">
    <source>
        <dbReference type="ARBA" id="ARBA00022801"/>
    </source>
</evidence>
<evidence type="ECO:0000256" key="1">
    <source>
        <dbReference type="ARBA" id="ARBA00010088"/>
    </source>
</evidence>
<keyword evidence="3" id="KW-0732">Signal</keyword>
<protein>
    <submittedName>
        <fullName evidence="6">TAP-like protein-domain-containing protein</fullName>
    </submittedName>
</protein>
<comment type="caution">
    <text evidence="6">The sequence shown here is derived from an EMBL/GenBank/DDBJ whole genome shotgun (WGS) entry which is preliminary data.</text>
</comment>
<dbReference type="InterPro" id="IPR000073">
    <property type="entry name" value="AB_hydrolase_1"/>
</dbReference>
<dbReference type="InterPro" id="IPR013595">
    <property type="entry name" value="Pept_S33_TAP-like_C"/>
</dbReference>
<accession>A0A9P9E0D8</accession>
<keyword evidence="7" id="KW-1185">Reference proteome</keyword>
<comment type="similarity">
    <text evidence="1">Belongs to the peptidase S33 family.</text>
</comment>
<dbReference type="SUPFAM" id="SSF53474">
    <property type="entry name" value="alpha/beta-Hydrolases"/>
    <property type="match status" value="1"/>
</dbReference>
<dbReference type="EMBL" id="JAGMWT010000005">
    <property type="protein sequence ID" value="KAH7128573.1"/>
    <property type="molecule type" value="Genomic_DNA"/>
</dbReference>
<gene>
    <name evidence="6" type="ORF">B0J11DRAFT_603914</name>
</gene>
<dbReference type="GO" id="GO:0016787">
    <property type="term" value="F:hydrolase activity"/>
    <property type="evidence" value="ECO:0007669"/>
    <property type="project" value="UniProtKB-KW"/>
</dbReference>
<keyword evidence="2" id="KW-0378">Hydrolase</keyword>
<evidence type="ECO:0000256" key="3">
    <source>
        <dbReference type="SAM" id="SignalP"/>
    </source>
</evidence>
<dbReference type="Gene3D" id="3.40.50.1820">
    <property type="entry name" value="alpha/beta hydrolase"/>
    <property type="match status" value="1"/>
</dbReference>
<name>A0A9P9E0D8_9PLEO</name>
<sequence length="539" mass="58807">MKASTGFAVAAALVTEITLANPLQARTEVYDFTQITATPELIWTPCYGDRNQDFQCALLQVPLDYTNKSAGTTNIAFIQKPSKNASAEDILVNSGGPGGSGVGMVLSTFEILEEKLGTTHNLIGFDPRGVNNSGPSISCFPTSPVQQNLFFDKSFTPVDGRNEYELAESFNNAGLFGEWCSIVHSVNGTARYANTPAVAQDMLHYIELRAEARGHNPADAKLGFYGISYGTILGSTYAALYPNRISRMILDGVGDLEDYYTSGWTRVLYDTDATVRDFFKSCFEAGPVLCPFHKNASSADAIEKRYLAIYDNLKKSPVSVASPEFGPVTVTWKDISSVFFALAYEPLVGWPALAQAFTEMEEGNFTSAAAADPETTLLITQPYDSREVRSQVTCFDMNGRYNLSTLDSYRKHVEHQNNMSFYGGPLTSGIVATVCREMHVFPPKSQIFDGKVNVNSTSAPILFVSTKLDPITPLRSAKKMSSLFPGSAVLAADWVGHTTYFTPKSCVDKYTQAYIKNLSMPPPDTMCKESVKPFALGAA</sequence>
<feature type="domain" description="Peptidase S33 tripeptidyl aminopeptidase-like C-terminal" evidence="5">
    <location>
        <begin position="452"/>
        <end position="527"/>
    </location>
</feature>
<evidence type="ECO:0000259" key="4">
    <source>
        <dbReference type="Pfam" id="PF00561"/>
    </source>
</evidence>
<feature type="signal peptide" evidence="3">
    <location>
        <begin position="1"/>
        <end position="20"/>
    </location>
</feature>
<dbReference type="InterPro" id="IPR029058">
    <property type="entry name" value="AB_hydrolase_fold"/>
</dbReference>
<evidence type="ECO:0000259" key="5">
    <source>
        <dbReference type="Pfam" id="PF08386"/>
    </source>
</evidence>
<reference evidence="6" key="1">
    <citation type="journal article" date="2021" name="Nat. Commun.">
        <title>Genetic determinants of endophytism in the Arabidopsis root mycobiome.</title>
        <authorList>
            <person name="Mesny F."/>
            <person name="Miyauchi S."/>
            <person name="Thiergart T."/>
            <person name="Pickel B."/>
            <person name="Atanasova L."/>
            <person name="Karlsson M."/>
            <person name="Huettel B."/>
            <person name="Barry K.W."/>
            <person name="Haridas S."/>
            <person name="Chen C."/>
            <person name="Bauer D."/>
            <person name="Andreopoulos W."/>
            <person name="Pangilinan J."/>
            <person name="LaButti K."/>
            <person name="Riley R."/>
            <person name="Lipzen A."/>
            <person name="Clum A."/>
            <person name="Drula E."/>
            <person name="Henrissat B."/>
            <person name="Kohler A."/>
            <person name="Grigoriev I.V."/>
            <person name="Martin F.M."/>
            <person name="Hacquard S."/>
        </authorList>
    </citation>
    <scope>NUCLEOTIDE SEQUENCE</scope>
    <source>
        <strain evidence="6">MPI-CAGE-CH-0243</strain>
    </source>
</reference>
<feature type="chain" id="PRO_5040481711" evidence="3">
    <location>
        <begin position="21"/>
        <end position="539"/>
    </location>
</feature>
<evidence type="ECO:0000313" key="7">
    <source>
        <dbReference type="Proteomes" id="UP000700596"/>
    </source>
</evidence>
<dbReference type="OrthoDB" id="425534at2759"/>
<dbReference type="AlphaFoldDB" id="A0A9P9E0D8"/>
<dbReference type="Proteomes" id="UP000700596">
    <property type="component" value="Unassembled WGS sequence"/>
</dbReference>
<dbReference type="Pfam" id="PF08386">
    <property type="entry name" value="Abhydrolase_4"/>
    <property type="match status" value="1"/>
</dbReference>
<evidence type="ECO:0000313" key="6">
    <source>
        <dbReference type="EMBL" id="KAH7128573.1"/>
    </source>
</evidence>
<proteinExistence type="inferred from homology"/>
<dbReference type="Pfam" id="PF00561">
    <property type="entry name" value="Abhydrolase_1"/>
    <property type="match status" value="1"/>
</dbReference>